<reference evidence="1 2" key="2">
    <citation type="journal article" date="2019" name="G3 (Bethesda)">
        <title>Hybrid Assembly of the Genome of the Entomopathogenic Nematode Steinernema carpocapsae Identifies the X-Chromosome.</title>
        <authorList>
            <person name="Serra L."/>
            <person name="Macchietto M."/>
            <person name="Macias-Munoz A."/>
            <person name="McGill C.J."/>
            <person name="Rodriguez I.M."/>
            <person name="Rodriguez B."/>
            <person name="Murad R."/>
            <person name="Mortazavi A."/>
        </authorList>
    </citation>
    <scope>NUCLEOTIDE SEQUENCE [LARGE SCALE GENOMIC DNA]</scope>
    <source>
        <strain evidence="1 2">ALL</strain>
    </source>
</reference>
<proteinExistence type="predicted"/>
<keyword evidence="2" id="KW-1185">Reference proteome</keyword>
<dbReference type="Proteomes" id="UP000298663">
    <property type="component" value="Unassembled WGS sequence"/>
</dbReference>
<name>A0A4U5MEC8_STECR</name>
<reference evidence="1 2" key="1">
    <citation type="journal article" date="2015" name="Genome Biol.">
        <title>Comparative genomics of Steinernema reveals deeply conserved gene regulatory networks.</title>
        <authorList>
            <person name="Dillman A.R."/>
            <person name="Macchietto M."/>
            <person name="Porter C.F."/>
            <person name="Rogers A."/>
            <person name="Williams B."/>
            <person name="Antoshechkin I."/>
            <person name="Lee M.M."/>
            <person name="Goodwin Z."/>
            <person name="Lu X."/>
            <person name="Lewis E.E."/>
            <person name="Goodrich-Blair H."/>
            <person name="Stock S.P."/>
            <person name="Adams B.J."/>
            <person name="Sternberg P.W."/>
            <person name="Mortazavi A."/>
        </authorList>
    </citation>
    <scope>NUCLEOTIDE SEQUENCE [LARGE SCALE GENOMIC DNA]</scope>
    <source>
        <strain evidence="1 2">ALL</strain>
    </source>
</reference>
<accession>A0A4U5MEC8</accession>
<evidence type="ECO:0000313" key="2">
    <source>
        <dbReference type="Proteomes" id="UP000298663"/>
    </source>
</evidence>
<evidence type="ECO:0000313" key="1">
    <source>
        <dbReference type="EMBL" id="TKR67540.1"/>
    </source>
</evidence>
<gene>
    <name evidence="1" type="ORF">L596_023680</name>
</gene>
<protein>
    <submittedName>
        <fullName evidence="1">Uncharacterized protein</fullName>
    </submittedName>
</protein>
<dbReference type="EMBL" id="AZBU02000008">
    <property type="protein sequence ID" value="TKR67540.1"/>
    <property type="molecule type" value="Genomic_DNA"/>
</dbReference>
<sequence length="101" mass="11607">MQLLPVALSFKTEGRAKTKCEVDLSETNNKRLWSDPKLRFQLHQNGFHTVKYSFSKHDSIQKKAFEVLRGAVDLLALLLDLLALVVSFRVRLQVEDFDVGF</sequence>
<comment type="caution">
    <text evidence="1">The sequence shown here is derived from an EMBL/GenBank/DDBJ whole genome shotgun (WGS) entry which is preliminary data.</text>
</comment>
<dbReference type="AlphaFoldDB" id="A0A4U5MEC8"/>
<organism evidence="1 2">
    <name type="scientific">Steinernema carpocapsae</name>
    <name type="common">Entomopathogenic nematode</name>
    <dbReference type="NCBI Taxonomy" id="34508"/>
    <lineage>
        <taxon>Eukaryota</taxon>
        <taxon>Metazoa</taxon>
        <taxon>Ecdysozoa</taxon>
        <taxon>Nematoda</taxon>
        <taxon>Chromadorea</taxon>
        <taxon>Rhabditida</taxon>
        <taxon>Tylenchina</taxon>
        <taxon>Panagrolaimomorpha</taxon>
        <taxon>Strongyloidoidea</taxon>
        <taxon>Steinernematidae</taxon>
        <taxon>Steinernema</taxon>
    </lineage>
</organism>